<dbReference type="Proteomes" id="UP000029050">
    <property type="component" value="Unassembled WGS sequence"/>
</dbReference>
<feature type="binding site" evidence="9">
    <location>
        <position position="201"/>
    </location>
    <ligand>
        <name>ATP</name>
        <dbReference type="ChEBI" id="CHEBI:30616"/>
    </ligand>
</feature>
<feature type="binding site" evidence="9">
    <location>
        <position position="311"/>
    </location>
    <ligand>
        <name>K(+)</name>
        <dbReference type="ChEBI" id="CHEBI:29103"/>
    </ligand>
</feature>
<dbReference type="GO" id="GO:0046872">
    <property type="term" value="F:metal ion binding"/>
    <property type="evidence" value="ECO:0007669"/>
    <property type="project" value="UniProtKB-KW"/>
</dbReference>
<feature type="binding site" evidence="9">
    <location>
        <position position="272"/>
    </location>
    <ligand>
        <name>K(+)</name>
        <dbReference type="ChEBI" id="CHEBI:29103"/>
    </ligand>
</feature>
<evidence type="ECO:0000256" key="3">
    <source>
        <dbReference type="ARBA" id="ARBA00022741"/>
    </source>
</evidence>
<dbReference type="EC" id="2.7.1.15" evidence="9"/>
<dbReference type="GO" id="GO:0019303">
    <property type="term" value="P:D-ribose catabolic process"/>
    <property type="evidence" value="ECO:0007669"/>
    <property type="project" value="UniProtKB-UniRule"/>
</dbReference>
<evidence type="ECO:0000256" key="1">
    <source>
        <dbReference type="ARBA" id="ARBA00022679"/>
    </source>
</evidence>
<evidence type="ECO:0000256" key="9">
    <source>
        <dbReference type="HAMAP-Rule" id="MF_01987"/>
    </source>
</evidence>
<feature type="active site" description="Proton acceptor" evidence="9">
    <location>
        <position position="278"/>
    </location>
</feature>
<accession>A0A087CCR3</accession>
<feature type="binding site" evidence="9">
    <location>
        <position position="313"/>
    </location>
    <ligand>
        <name>K(+)</name>
        <dbReference type="ChEBI" id="CHEBI:29103"/>
    </ligand>
</feature>
<comment type="cofactor">
    <cofactor evidence="9">
        <name>Mg(2+)</name>
        <dbReference type="ChEBI" id="CHEBI:18420"/>
    </cofactor>
    <text evidence="9">Requires a divalent cation, most likely magnesium in vivo, as an electrophilic catalyst to aid phosphoryl group transfer. It is the chelate of the metal and the nucleotide that is the actual substrate.</text>
</comment>
<keyword evidence="3 9" id="KW-0547">Nucleotide-binding</keyword>
<comment type="function">
    <text evidence="9">Catalyzes the phosphorylation of ribose at O-5 in a reaction requiring ATP and magnesium. The resulting D-ribose-5-phosphate can then be used either for sythesis of nucleotides, histidine, and tryptophan, or as a component of the pentose phosphate pathway.</text>
</comment>
<evidence type="ECO:0000256" key="5">
    <source>
        <dbReference type="ARBA" id="ARBA00022840"/>
    </source>
</evidence>
<evidence type="ECO:0000313" key="12">
    <source>
        <dbReference type="Proteomes" id="UP000029050"/>
    </source>
</evidence>
<feature type="binding site" evidence="9">
    <location>
        <position position="308"/>
    </location>
    <ligand>
        <name>K(+)</name>
        <dbReference type="ChEBI" id="CHEBI:29103"/>
    </ligand>
</feature>
<dbReference type="GO" id="GO:0005829">
    <property type="term" value="C:cytosol"/>
    <property type="evidence" value="ECO:0007669"/>
    <property type="project" value="TreeGrafter"/>
</dbReference>
<dbReference type="HAMAP" id="MF_01987">
    <property type="entry name" value="Ribokinase"/>
    <property type="match status" value="1"/>
</dbReference>
<evidence type="ECO:0000256" key="7">
    <source>
        <dbReference type="ARBA" id="ARBA00022958"/>
    </source>
</evidence>
<dbReference type="Gene3D" id="3.40.1190.20">
    <property type="match status" value="1"/>
</dbReference>
<name>A0A087CCR3_9BIFI</name>
<keyword evidence="6 9" id="KW-0460">Magnesium</keyword>
<dbReference type="OrthoDB" id="9775849at2"/>
<comment type="subcellular location">
    <subcellularLocation>
        <location evidence="9">Cytoplasm</location>
    </subcellularLocation>
</comment>
<evidence type="ECO:0000256" key="4">
    <source>
        <dbReference type="ARBA" id="ARBA00022777"/>
    </source>
</evidence>
<dbReference type="GO" id="GO:0004747">
    <property type="term" value="F:ribokinase activity"/>
    <property type="evidence" value="ECO:0007669"/>
    <property type="project" value="UniProtKB-UniRule"/>
</dbReference>
<dbReference type="PANTHER" id="PTHR10584">
    <property type="entry name" value="SUGAR KINASE"/>
    <property type="match status" value="1"/>
</dbReference>
<dbReference type="STRING" id="218140.BPSY_1469"/>
<feature type="binding site" evidence="9">
    <location>
        <position position="317"/>
    </location>
    <ligand>
        <name>K(+)</name>
        <dbReference type="ChEBI" id="CHEBI:29103"/>
    </ligand>
</feature>
<keyword evidence="5 9" id="KW-0067">ATP-binding</keyword>
<feature type="binding site" evidence="9">
    <location>
        <begin position="277"/>
        <end position="278"/>
    </location>
    <ligand>
        <name>ATP</name>
        <dbReference type="ChEBI" id="CHEBI:30616"/>
    </ligand>
</feature>
<dbReference type="InterPro" id="IPR029056">
    <property type="entry name" value="Ribokinase-like"/>
</dbReference>
<evidence type="ECO:0000259" key="10">
    <source>
        <dbReference type="Pfam" id="PF00294"/>
    </source>
</evidence>
<comment type="subunit">
    <text evidence="9">Homodimer.</text>
</comment>
<comment type="catalytic activity">
    <reaction evidence="9">
        <text>D-ribose + ATP = D-ribose 5-phosphate + ADP + H(+)</text>
        <dbReference type="Rhea" id="RHEA:13697"/>
        <dbReference type="ChEBI" id="CHEBI:15378"/>
        <dbReference type="ChEBI" id="CHEBI:30616"/>
        <dbReference type="ChEBI" id="CHEBI:47013"/>
        <dbReference type="ChEBI" id="CHEBI:78346"/>
        <dbReference type="ChEBI" id="CHEBI:456216"/>
        <dbReference type="EC" id="2.7.1.15"/>
    </reaction>
</comment>
<dbReference type="PANTHER" id="PTHR10584:SF166">
    <property type="entry name" value="RIBOKINASE"/>
    <property type="match status" value="1"/>
</dbReference>
<feature type="binding site" evidence="9">
    <location>
        <begin position="28"/>
        <end position="30"/>
    </location>
    <ligand>
        <name>substrate</name>
    </ligand>
</feature>
<feature type="binding site" evidence="9">
    <location>
        <begin position="56"/>
        <end position="60"/>
    </location>
    <ligand>
        <name>substrate</name>
    </ligand>
</feature>
<dbReference type="InterPro" id="IPR011877">
    <property type="entry name" value="Ribokinase"/>
</dbReference>
<comment type="activity regulation">
    <text evidence="9">Activated by a monovalent cation that binds near, but not in, the active site. The most likely occupant of the site in vivo is potassium. Ion binding induces a conformational change that may alter substrate affinity.</text>
</comment>
<feature type="binding site" evidence="9">
    <location>
        <position position="156"/>
    </location>
    <ligand>
        <name>substrate</name>
    </ligand>
</feature>
<comment type="caution">
    <text evidence="9">Lacks conserved residue(s) required for the propagation of feature annotation.</text>
</comment>
<dbReference type="EMBL" id="JGZI01000010">
    <property type="protein sequence ID" value="KFI81063.1"/>
    <property type="molecule type" value="Genomic_DNA"/>
</dbReference>
<feature type="binding site" evidence="9">
    <location>
        <position position="278"/>
    </location>
    <ligand>
        <name>substrate</name>
    </ligand>
</feature>
<dbReference type="CDD" id="cd01174">
    <property type="entry name" value="ribokinase"/>
    <property type="match status" value="1"/>
</dbReference>
<keyword evidence="7 9" id="KW-0630">Potassium</keyword>
<dbReference type="Pfam" id="PF00294">
    <property type="entry name" value="PfkB"/>
    <property type="match status" value="1"/>
</dbReference>
<keyword evidence="2 9" id="KW-0479">Metal-binding</keyword>
<proteinExistence type="inferred from homology"/>
<reference evidence="11 12" key="1">
    <citation type="submission" date="2014-03" db="EMBL/GenBank/DDBJ databases">
        <title>Genomics of Bifidobacteria.</title>
        <authorList>
            <person name="Ventura M."/>
            <person name="Milani C."/>
            <person name="Lugli G.A."/>
        </authorList>
    </citation>
    <scope>NUCLEOTIDE SEQUENCE [LARGE SCALE GENOMIC DNA]</scope>
    <source>
        <strain evidence="11 12">LMG 21775</strain>
    </source>
</reference>
<evidence type="ECO:0000256" key="8">
    <source>
        <dbReference type="ARBA" id="ARBA00023277"/>
    </source>
</evidence>
<evidence type="ECO:0000256" key="6">
    <source>
        <dbReference type="ARBA" id="ARBA00022842"/>
    </source>
</evidence>
<dbReference type="PRINTS" id="PR00990">
    <property type="entry name" value="RIBOKINASE"/>
</dbReference>
<organism evidence="11 12">
    <name type="scientific">Bifidobacterium psychraerophilum</name>
    <dbReference type="NCBI Taxonomy" id="218140"/>
    <lineage>
        <taxon>Bacteria</taxon>
        <taxon>Bacillati</taxon>
        <taxon>Actinomycetota</taxon>
        <taxon>Actinomycetes</taxon>
        <taxon>Bifidobacteriales</taxon>
        <taxon>Bifidobacteriaceae</taxon>
        <taxon>Bifidobacterium</taxon>
    </lineage>
</organism>
<dbReference type="eggNOG" id="COG0524">
    <property type="taxonomic scope" value="Bacteria"/>
</dbReference>
<dbReference type="UniPathway" id="UPA00916">
    <property type="reaction ID" value="UER00889"/>
</dbReference>
<feature type="domain" description="Carbohydrate kinase PfkB" evidence="10">
    <location>
        <begin position="19"/>
        <end position="317"/>
    </location>
</feature>
<keyword evidence="1 9" id="KW-0808">Transferase</keyword>
<dbReference type="GO" id="GO:0005524">
    <property type="term" value="F:ATP binding"/>
    <property type="evidence" value="ECO:0007669"/>
    <property type="project" value="UniProtKB-UniRule"/>
</dbReference>
<evidence type="ECO:0000256" key="2">
    <source>
        <dbReference type="ARBA" id="ARBA00022723"/>
    </source>
</evidence>
<evidence type="ECO:0000313" key="11">
    <source>
        <dbReference type="EMBL" id="KFI81063.1"/>
    </source>
</evidence>
<dbReference type="InterPro" id="IPR011611">
    <property type="entry name" value="PfkB_dom"/>
</dbReference>
<dbReference type="SUPFAM" id="SSF53613">
    <property type="entry name" value="Ribokinase-like"/>
    <property type="match status" value="1"/>
</dbReference>
<dbReference type="AlphaFoldDB" id="A0A087CCR3"/>
<keyword evidence="9" id="KW-0963">Cytoplasm</keyword>
<dbReference type="RefSeq" id="WP_033497560.1">
    <property type="nucleotide sequence ID" value="NZ_JGZI01000010.1"/>
</dbReference>
<feature type="binding site" evidence="9">
    <location>
        <position position="274"/>
    </location>
    <ligand>
        <name>K(+)</name>
        <dbReference type="ChEBI" id="CHEBI:29103"/>
    </ligand>
</feature>
<dbReference type="InterPro" id="IPR002139">
    <property type="entry name" value="Ribo/fructo_kinase"/>
</dbReference>
<gene>
    <name evidence="9" type="primary">rbsK</name>
    <name evidence="11" type="ORF">BPSY_1469</name>
</gene>
<keyword evidence="4 9" id="KW-0418">Kinase</keyword>
<feature type="binding site" evidence="9">
    <location>
        <begin position="242"/>
        <end position="247"/>
    </location>
    <ligand>
        <name>ATP</name>
        <dbReference type="ChEBI" id="CHEBI:30616"/>
    </ligand>
</feature>
<comment type="similarity">
    <text evidence="9">Belongs to the carbohydrate kinase PfkB family. Ribokinase subfamily.</text>
</comment>
<sequence length="330" mass="34183">MKTNEEIRSAFERVANSSESVTVIGSMNADYTVETERLPLPGETVKGGPLQILAGGKSANQASAAARIGTRVIMLGAVGDDANADFLLNELRKAGVDVSGVAHKPGPSGTTVITVDSHAENVIVYSAGSNAKVDADYVTAAASDITASRTLGLCLESPMPAVVQAATIAHQAGVTVLLNNSPFQKELPQELVDNADILLVNEHEMAQYLGIQPPANGDWSSIDWPDVALRMHASGFDEAIVTLGAEGSCILSYKDGLGEFVMIPSVTVRAVDTTGCGDAFMGAILGGLAADLSLLESARLAAYVAAYAATGLGAQTSYGSPQQILGQFRM</sequence>
<comment type="caution">
    <text evidence="11">The sequence shown here is derived from an EMBL/GenBank/DDBJ whole genome shotgun (WGS) entry which is preliminary data.</text>
</comment>
<protein>
    <recommendedName>
        <fullName evidence="9">Ribokinase</fullName>
        <shortName evidence="9">RK</shortName>
        <ecNumber evidence="9">2.7.1.15</ecNumber>
    </recommendedName>
</protein>
<keyword evidence="8 9" id="KW-0119">Carbohydrate metabolism</keyword>
<dbReference type="GeneID" id="98300659"/>
<comment type="pathway">
    <text evidence="9">Carbohydrate metabolism; D-ribose degradation; D-ribose 5-phosphate from beta-D-ribopyranose: step 2/2.</text>
</comment>
<keyword evidence="12" id="KW-1185">Reference proteome</keyword>